<dbReference type="EMBL" id="CP049801">
    <property type="protein sequence ID" value="QIO06396.1"/>
    <property type="molecule type" value="Genomic_DNA"/>
</dbReference>
<dbReference type="KEGG" id="asha:G8E00_10745"/>
<proteinExistence type="predicted"/>
<name>A0A6G8RWT0_9GAMM</name>
<reference evidence="1 2" key="1">
    <citation type="submission" date="2020-03" db="EMBL/GenBank/DDBJ databases">
        <authorList>
            <person name="Zhu W."/>
        </authorList>
    </citation>
    <scope>NUCLEOTIDE SEQUENCE [LARGE SCALE GENOMIC DNA]</scope>
    <source>
        <strain evidence="1 2">323-1</strain>
    </source>
</reference>
<evidence type="ECO:0000313" key="2">
    <source>
        <dbReference type="Proteomes" id="UP000502297"/>
    </source>
</evidence>
<protein>
    <submittedName>
        <fullName evidence="1">Uncharacterized protein</fullName>
    </submittedName>
</protein>
<organism evidence="1 2">
    <name type="scientific">Acinetobacter shaoyimingii</name>
    <dbReference type="NCBI Taxonomy" id="2715164"/>
    <lineage>
        <taxon>Bacteria</taxon>
        <taxon>Pseudomonadati</taxon>
        <taxon>Pseudomonadota</taxon>
        <taxon>Gammaproteobacteria</taxon>
        <taxon>Moraxellales</taxon>
        <taxon>Moraxellaceae</taxon>
        <taxon>Acinetobacter</taxon>
    </lineage>
</organism>
<dbReference type="Proteomes" id="UP000502297">
    <property type="component" value="Chromosome"/>
</dbReference>
<accession>A0A6G8RWT0</accession>
<gene>
    <name evidence="1" type="ORF">G8E00_10745</name>
</gene>
<dbReference type="RefSeq" id="WP_166224503.1">
    <property type="nucleotide sequence ID" value="NZ_CP049801.1"/>
</dbReference>
<sequence>MSQILEFNPLDNPMQLSKIGNWLITYLSAKEELDNIQLAISYVLPRHLNDRLQPRRIVIHKSQTSSHQWHIEQIECYDSTAQKEVLIEPNTTMWQEILENLIKEFRRYDVDVTLK</sequence>
<dbReference type="AlphaFoldDB" id="A0A6G8RWT0"/>
<evidence type="ECO:0000313" key="1">
    <source>
        <dbReference type="EMBL" id="QIO06396.1"/>
    </source>
</evidence>
<keyword evidence="2" id="KW-1185">Reference proteome</keyword>